<protein>
    <submittedName>
        <fullName evidence="2">Uncharacterized protein</fullName>
    </submittedName>
</protein>
<keyword evidence="1" id="KW-0472">Membrane</keyword>
<comment type="caution">
    <text evidence="2">The sequence shown here is derived from an EMBL/GenBank/DDBJ whole genome shotgun (WGS) entry which is preliminary data.</text>
</comment>
<keyword evidence="3" id="KW-1185">Reference proteome</keyword>
<keyword evidence="1" id="KW-0812">Transmembrane</keyword>
<organism evidence="2 3">
    <name type="scientific">Ancylostoma caninum</name>
    <name type="common">Dog hookworm</name>
    <dbReference type="NCBI Taxonomy" id="29170"/>
    <lineage>
        <taxon>Eukaryota</taxon>
        <taxon>Metazoa</taxon>
        <taxon>Ecdysozoa</taxon>
        <taxon>Nematoda</taxon>
        <taxon>Chromadorea</taxon>
        <taxon>Rhabditida</taxon>
        <taxon>Rhabditina</taxon>
        <taxon>Rhabditomorpha</taxon>
        <taxon>Strongyloidea</taxon>
        <taxon>Ancylostomatidae</taxon>
        <taxon>Ancylostomatinae</taxon>
        <taxon>Ancylostoma</taxon>
    </lineage>
</organism>
<name>A0A368GQS4_ANCCA</name>
<gene>
    <name evidence="2" type="ORF">ANCCAN_08596</name>
</gene>
<keyword evidence="1" id="KW-1133">Transmembrane helix</keyword>
<evidence type="ECO:0000313" key="3">
    <source>
        <dbReference type="Proteomes" id="UP000252519"/>
    </source>
</evidence>
<accession>A0A368GQS4</accession>
<proteinExistence type="predicted"/>
<evidence type="ECO:0000256" key="1">
    <source>
        <dbReference type="SAM" id="Phobius"/>
    </source>
</evidence>
<dbReference type="OrthoDB" id="5782746at2759"/>
<dbReference type="AlphaFoldDB" id="A0A368GQS4"/>
<feature type="transmembrane region" description="Helical" evidence="1">
    <location>
        <begin position="88"/>
        <end position="109"/>
    </location>
</feature>
<dbReference type="EMBL" id="JOJR01000103">
    <property type="protein sequence ID" value="RCN45375.1"/>
    <property type="molecule type" value="Genomic_DNA"/>
</dbReference>
<feature type="transmembrane region" description="Helical" evidence="1">
    <location>
        <begin position="35"/>
        <end position="59"/>
    </location>
</feature>
<reference evidence="2 3" key="1">
    <citation type="submission" date="2014-10" db="EMBL/GenBank/DDBJ databases">
        <title>Draft genome of the hookworm Ancylostoma caninum.</title>
        <authorList>
            <person name="Mitreva M."/>
        </authorList>
    </citation>
    <scope>NUCLEOTIDE SEQUENCE [LARGE SCALE GENOMIC DNA]</scope>
    <source>
        <strain evidence="2 3">Baltimore</strain>
    </source>
</reference>
<evidence type="ECO:0000313" key="2">
    <source>
        <dbReference type="EMBL" id="RCN45375.1"/>
    </source>
</evidence>
<sequence length="120" mass="13926">MLNYSALALLFNSYLLNKNMWLITAYKERFGLMHASTVSCIITGIKPLINIFIIGLFAIRVRQHLRLIKTLDGIDVCFRSSFHLTPPIGCYMFIFFVIVAFFTLVPFTFKVVEFIYTDQK</sequence>
<dbReference type="Proteomes" id="UP000252519">
    <property type="component" value="Unassembled WGS sequence"/>
</dbReference>